<dbReference type="SUPFAM" id="SSF54197">
    <property type="entry name" value="HIT-like"/>
    <property type="match status" value="1"/>
</dbReference>
<name>A0A9X2YGZ5_9MYCO</name>
<gene>
    <name evidence="1" type="ORF">H7H73_25450</name>
</gene>
<comment type="caution">
    <text evidence="1">The sequence shown here is derived from an EMBL/GenBank/DDBJ whole genome shotgun (WGS) entry which is preliminary data.</text>
</comment>
<dbReference type="EMBL" id="JACKRN010000819">
    <property type="protein sequence ID" value="MCV7073175.1"/>
    <property type="molecule type" value="Genomic_DNA"/>
</dbReference>
<dbReference type="Gene3D" id="3.30.428.10">
    <property type="entry name" value="HIT-like"/>
    <property type="match status" value="1"/>
</dbReference>
<dbReference type="Proteomes" id="UP001140272">
    <property type="component" value="Unassembled WGS sequence"/>
</dbReference>
<dbReference type="AlphaFoldDB" id="A0A9X2YGZ5"/>
<evidence type="ECO:0008006" key="3">
    <source>
        <dbReference type="Google" id="ProtNLM"/>
    </source>
</evidence>
<reference evidence="1" key="1">
    <citation type="submission" date="2020-07" db="EMBL/GenBank/DDBJ databases">
        <authorList>
            <person name="Pettersson B.M.F."/>
            <person name="Behra P.R.K."/>
            <person name="Ramesh M."/>
            <person name="Das S."/>
            <person name="Dasgupta S."/>
            <person name="Kirsebom L.A."/>
        </authorList>
    </citation>
    <scope>NUCLEOTIDE SEQUENCE</scope>
    <source>
        <strain evidence="1">DSM 45406</strain>
    </source>
</reference>
<sequence>MSVAWRPCSGARKSEGKVMTAECAYCAAVSSEAPEPFGGVVTADERWFVVAGDPASTIAGALRITSRRHFIHFADMTAAEVSGFAALLVRLDAALRAVTDAERVHLVSTRDRFEHFHAWLYPRSANHPLRGTEFLHAPQSSDPDEALTVANAVRDRLR</sequence>
<reference evidence="1" key="2">
    <citation type="journal article" date="2022" name="BMC Genomics">
        <title>Comparative genome analysis of mycobacteria focusing on tRNA and non-coding RNA.</title>
        <authorList>
            <person name="Behra P.R.K."/>
            <person name="Pettersson B.M.F."/>
            <person name="Ramesh M."/>
            <person name="Das S."/>
            <person name="Dasgupta S."/>
            <person name="Kirsebom L.A."/>
        </authorList>
    </citation>
    <scope>NUCLEOTIDE SEQUENCE</scope>
    <source>
        <strain evidence="1">DSM 45406</strain>
    </source>
</reference>
<evidence type="ECO:0000313" key="2">
    <source>
        <dbReference type="Proteomes" id="UP001140272"/>
    </source>
</evidence>
<accession>A0A9X2YGZ5</accession>
<protein>
    <recommendedName>
        <fullName evidence="3">Diadenosine tetraphosphate (Ap4A) hydrolase</fullName>
    </recommendedName>
</protein>
<proteinExistence type="predicted"/>
<organism evidence="1 2">
    <name type="scientific">Mycolicibacterium rufum</name>
    <dbReference type="NCBI Taxonomy" id="318424"/>
    <lineage>
        <taxon>Bacteria</taxon>
        <taxon>Bacillati</taxon>
        <taxon>Actinomycetota</taxon>
        <taxon>Actinomycetes</taxon>
        <taxon>Mycobacteriales</taxon>
        <taxon>Mycobacteriaceae</taxon>
        <taxon>Mycolicibacterium</taxon>
    </lineage>
</organism>
<dbReference type="InterPro" id="IPR036265">
    <property type="entry name" value="HIT-like_sf"/>
</dbReference>
<evidence type="ECO:0000313" key="1">
    <source>
        <dbReference type="EMBL" id="MCV7073175.1"/>
    </source>
</evidence>